<keyword evidence="2" id="KW-0645">Protease</keyword>
<keyword evidence="2" id="KW-0479">Metal-binding</keyword>
<sequence>MNCLEQHRAVVGLSTITLLAASLWAIYRIQSESELPDISARIDSILKDTPLIDGHNDLPYLLRIELQNKIMMFVKRFLNATHPESADVETVVDHIMHIVELAGWDHVGIGGDFDGTVTLANGIHSVADYPKLLEAVMRRGATDKQIRKLIGENILRVWSQNEQNAEKFASEKPIEDVWEGRSWSRWNNPLPNMIPGNPDRIQALEYP</sequence>
<comment type="caution">
    <text evidence="3">The sequence shown here is derived from an EMBL/GenBank/DDBJ whole genome shotgun (WGS) entry which is preliminary data.</text>
</comment>
<keyword evidence="2" id="KW-0862">Zinc</keyword>
<dbReference type="InterPro" id="IPR032466">
    <property type="entry name" value="Metal_Hydrolase"/>
</dbReference>
<dbReference type="Proteomes" id="UP001150942">
    <property type="component" value="Unassembled WGS sequence"/>
</dbReference>
<comment type="cofactor">
    <cofactor evidence="2">
        <name>Zn(2+)</name>
        <dbReference type="ChEBI" id="CHEBI:29105"/>
    </cofactor>
</comment>
<dbReference type="OrthoDB" id="445695at2759"/>
<keyword evidence="2" id="KW-0378">Hydrolase</keyword>
<evidence type="ECO:0000313" key="4">
    <source>
        <dbReference type="Proteomes" id="UP001150942"/>
    </source>
</evidence>
<reference evidence="3" key="2">
    <citation type="journal article" date="2023" name="IMA Fungus">
        <title>Comparative genomic study of the Penicillium genus elucidates a diverse pangenome and 15 lateral gene transfer events.</title>
        <authorList>
            <person name="Petersen C."/>
            <person name="Sorensen T."/>
            <person name="Nielsen M.R."/>
            <person name="Sondergaard T.E."/>
            <person name="Sorensen J.L."/>
            <person name="Fitzpatrick D.A."/>
            <person name="Frisvad J.C."/>
            <person name="Nielsen K.L."/>
        </authorList>
    </citation>
    <scope>NUCLEOTIDE SEQUENCE</scope>
    <source>
        <strain evidence="3">IBT 20477</strain>
    </source>
</reference>
<keyword evidence="2" id="KW-0482">Metalloprotease</keyword>
<comment type="catalytic activity">
    <reaction evidence="2">
        <text>an L-aminoacyl-L-amino acid + H2O = 2 an L-alpha-amino acid</text>
        <dbReference type="Rhea" id="RHEA:48940"/>
        <dbReference type="ChEBI" id="CHEBI:15377"/>
        <dbReference type="ChEBI" id="CHEBI:59869"/>
        <dbReference type="ChEBI" id="CHEBI:77460"/>
        <dbReference type="EC" id="3.4.13.19"/>
    </reaction>
</comment>
<dbReference type="EC" id="3.4.13.19" evidence="2"/>
<dbReference type="Pfam" id="PF01244">
    <property type="entry name" value="Peptidase_M19"/>
    <property type="match status" value="1"/>
</dbReference>
<dbReference type="PANTHER" id="PTHR10443">
    <property type="entry name" value="MICROSOMAL DIPEPTIDASE"/>
    <property type="match status" value="1"/>
</dbReference>
<reference evidence="3" key="1">
    <citation type="submission" date="2022-11" db="EMBL/GenBank/DDBJ databases">
        <authorList>
            <person name="Petersen C."/>
        </authorList>
    </citation>
    <scope>NUCLEOTIDE SEQUENCE</scope>
    <source>
        <strain evidence="3">IBT 20477</strain>
    </source>
</reference>
<name>A0A9W9JLT4_9EURO</name>
<dbReference type="InterPro" id="IPR008257">
    <property type="entry name" value="Pept_M19"/>
</dbReference>
<gene>
    <name evidence="3" type="ORF">N7449_007115</name>
</gene>
<accession>A0A9W9JLT4</accession>
<organism evidence="3 4">
    <name type="scientific">Penicillium cf. viridicatum</name>
    <dbReference type="NCBI Taxonomy" id="2972119"/>
    <lineage>
        <taxon>Eukaryota</taxon>
        <taxon>Fungi</taxon>
        <taxon>Dikarya</taxon>
        <taxon>Ascomycota</taxon>
        <taxon>Pezizomycotina</taxon>
        <taxon>Eurotiomycetes</taxon>
        <taxon>Eurotiomycetidae</taxon>
        <taxon>Eurotiales</taxon>
        <taxon>Aspergillaceae</taxon>
        <taxon>Penicillium</taxon>
    </lineage>
</organism>
<protein>
    <recommendedName>
        <fullName evidence="2">Dipeptidase</fullName>
        <ecNumber evidence="2">3.4.13.19</ecNumber>
    </recommendedName>
</protein>
<dbReference type="PROSITE" id="PS51365">
    <property type="entry name" value="RENAL_DIPEPTIDASE_2"/>
    <property type="match status" value="1"/>
</dbReference>
<proteinExistence type="inferred from homology"/>
<dbReference type="GO" id="GO:0046872">
    <property type="term" value="F:metal ion binding"/>
    <property type="evidence" value="ECO:0007669"/>
    <property type="project" value="UniProtKB-UniRule"/>
</dbReference>
<evidence type="ECO:0000313" key="3">
    <source>
        <dbReference type="EMBL" id="KAJ5196636.1"/>
    </source>
</evidence>
<dbReference type="EMBL" id="JAPQKQ010000005">
    <property type="protein sequence ID" value="KAJ5196636.1"/>
    <property type="molecule type" value="Genomic_DNA"/>
</dbReference>
<keyword evidence="4" id="KW-1185">Reference proteome</keyword>
<keyword evidence="1 2" id="KW-0224">Dipeptidase</keyword>
<evidence type="ECO:0000256" key="1">
    <source>
        <dbReference type="ARBA" id="ARBA00022997"/>
    </source>
</evidence>
<dbReference type="PANTHER" id="PTHR10443:SF12">
    <property type="entry name" value="DIPEPTIDASE"/>
    <property type="match status" value="1"/>
</dbReference>
<dbReference type="AlphaFoldDB" id="A0A9W9JLT4"/>
<dbReference type="GO" id="GO:0006508">
    <property type="term" value="P:proteolysis"/>
    <property type="evidence" value="ECO:0007669"/>
    <property type="project" value="UniProtKB-KW"/>
</dbReference>
<dbReference type="SUPFAM" id="SSF51556">
    <property type="entry name" value="Metallo-dependent hydrolases"/>
    <property type="match status" value="1"/>
</dbReference>
<evidence type="ECO:0000256" key="2">
    <source>
        <dbReference type="RuleBase" id="RU341113"/>
    </source>
</evidence>
<dbReference type="GO" id="GO:0070573">
    <property type="term" value="F:metallodipeptidase activity"/>
    <property type="evidence" value="ECO:0007669"/>
    <property type="project" value="InterPro"/>
</dbReference>
<comment type="similarity">
    <text evidence="2">Belongs to the metallo-dependent hydrolases superfamily. Peptidase M19 family.</text>
</comment>
<dbReference type="Gene3D" id="3.20.20.140">
    <property type="entry name" value="Metal-dependent hydrolases"/>
    <property type="match status" value="1"/>
</dbReference>